<protein>
    <submittedName>
        <fullName evidence="3">3-phosphoshikimate 1-carboxyvinyltransferase</fullName>
        <ecNumber evidence="3">2.5.1.19</ecNumber>
    </submittedName>
</protein>
<dbReference type="InterPro" id="IPR001986">
    <property type="entry name" value="Enolpyruvate_Tfrase_dom"/>
</dbReference>
<dbReference type="PATRIC" id="fig|1265861.3.peg.576"/>
<feature type="domain" description="Enolpyruvate transferase" evidence="2">
    <location>
        <begin position="2"/>
        <end position="28"/>
    </location>
</feature>
<name>W7CPM9_9LIST</name>
<dbReference type="Pfam" id="PF00275">
    <property type="entry name" value="EPSP_synthase"/>
    <property type="match status" value="1"/>
</dbReference>
<dbReference type="Gene3D" id="3.65.10.10">
    <property type="entry name" value="Enolpyruvate transferase domain"/>
    <property type="match status" value="1"/>
</dbReference>
<dbReference type="EC" id="2.5.1.19" evidence="3"/>
<organism evidence="3 4">
    <name type="scientific">Brochothrix campestris FSL F6-1037</name>
    <dbReference type="NCBI Taxonomy" id="1265861"/>
    <lineage>
        <taxon>Bacteria</taxon>
        <taxon>Bacillati</taxon>
        <taxon>Bacillota</taxon>
        <taxon>Bacilli</taxon>
        <taxon>Bacillales</taxon>
        <taxon>Listeriaceae</taxon>
        <taxon>Brochothrix</taxon>
    </lineage>
</organism>
<comment type="caution">
    <text evidence="3">The sequence shown here is derived from an EMBL/GenBank/DDBJ whole genome shotgun (WGS) entry which is preliminary data.</text>
</comment>
<evidence type="ECO:0000256" key="1">
    <source>
        <dbReference type="ARBA" id="ARBA00022679"/>
    </source>
</evidence>
<dbReference type="SUPFAM" id="SSF55205">
    <property type="entry name" value="EPT/RTPC-like"/>
    <property type="match status" value="1"/>
</dbReference>
<evidence type="ECO:0000313" key="4">
    <source>
        <dbReference type="Proteomes" id="UP000019243"/>
    </source>
</evidence>
<proteinExistence type="predicted"/>
<dbReference type="STRING" id="1265861.BCAMP_02950"/>
<accession>W7CPM9</accession>
<evidence type="ECO:0000313" key="3">
    <source>
        <dbReference type="EMBL" id="EUJ41604.1"/>
    </source>
</evidence>
<sequence length="47" mass="5426">MPGDKSISHRAIMFGALAKGETTIRHFFKGRRLFKYNCRFSPVRGCH</sequence>
<gene>
    <name evidence="3" type="ORF">BCAMP_02950</name>
</gene>
<dbReference type="GO" id="GO:0003866">
    <property type="term" value="F:3-phosphoshikimate 1-carboxyvinyltransferase activity"/>
    <property type="evidence" value="ECO:0007669"/>
    <property type="project" value="UniProtKB-EC"/>
</dbReference>
<dbReference type="InterPro" id="IPR013792">
    <property type="entry name" value="RNA3'P_cycl/enolpyr_Trfase_a/b"/>
</dbReference>
<keyword evidence="4" id="KW-1185">Reference proteome</keyword>
<keyword evidence="1 3" id="KW-0808">Transferase</keyword>
<dbReference type="EMBL" id="AODH01000010">
    <property type="protein sequence ID" value="EUJ41604.1"/>
    <property type="molecule type" value="Genomic_DNA"/>
</dbReference>
<reference evidence="3 4" key="1">
    <citation type="submission" date="2012-12" db="EMBL/GenBank/DDBJ databases">
        <title>Novel taxa of Listeriaceae from agricultural environments in the United States.</title>
        <authorList>
            <person name="den Bakker H.C."/>
            <person name="Allred A."/>
            <person name="Warchocki S."/>
            <person name="Wright E.M."/>
            <person name="Burrell A."/>
            <person name="Nightingale K.K."/>
            <person name="Kephart D."/>
            <person name="Wiedmann M."/>
        </authorList>
    </citation>
    <scope>NUCLEOTIDE SEQUENCE [LARGE SCALE GENOMIC DNA]</scope>
    <source>
        <strain evidence="3 4">FSL F6-1037</strain>
    </source>
</reference>
<dbReference type="Proteomes" id="UP000019243">
    <property type="component" value="Unassembled WGS sequence"/>
</dbReference>
<dbReference type="AlphaFoldDB" id="W7CPM9"/>
<evidence type="ECO:0000259" key="2">
    <source>
        <dbReference type="Pfam" id="PF00275"/>
    </source>
</evidence>
<dbReference type="InterPro" id="IPR036968">
    <property type="entry name" value="Enolpyruvate_Tfrase_sf"/>
</dbReference>